<gene>
    <name evidence="1" type="ORF">EDC17_10293</name>
</gene>
<dbReference type="InterPro" id="IPR025368">
    <property type="entry name" value="DUF4272"/>
</dbReference>
<comment type="caution">
    <text evidence="1">The sequence shown here is derived from an EMBL/GenBank/DDBJ whole genome shotgun (WGS) entry which is preliminary data.</text>
</comment>
<proteinExistence type="predicted"/>
<dbReference type="OrthoDB" id="4399984at2"/>
<evidence type="ECO:0000313" key="2">
    <source>
        <dbReference type="Proteomes" id="UP000295197"/>
    </source>
</evidence>
<protein>
    <submittedName>
        <fullName evidence="1">Uncharacterized protein DUF4272</fullName>
    </submittedName>
</protein>
<dbReference type="EMBL" id="SMBZ01000029">
    <property type="protein sequence ID" value="TCV11000.1"/>
    <property type="molecule type" value="Genomic_DNA"/>
</dbReference>
<sequence length="213" mass="24144">MTDPRLDNISTCLQAGFIPATSLPTTWERDTRPKLEIAKRLNAIKAIVLWLMVPASDLPDEKVIHFVRNNGLEDSLTDKEKMVLEASRDDEQLRQAIGWKFENSWPLAWYFGYDKPEITGHMMTGKQMQQIILQHTCPLDEIIEDWVRDKESIAESELIKTEDLFYCLHNAVRSAQLGKPTVPSTFDPIGNGGVIHERRHALSWMLSSGGGLG</sequence>
<dbReference type="RefSeq" id="WP_132778107.1">
    <property type="nucleotide sequence ID" value="NZ_SMBZ01000029.1"/>
</dbReference>
<accession>A0A4R3VX94</accession>
<organism evidence="1 2">
    <name type="scientific">Sphingobacterium alimentarium</name>
    <dbReference type="NCBI Taxonomy" id="797292"/>
    <lineage>
        <taxon>Bacteria</taxon>
        <taxon>Pseudomonadati</taxon>
        <taxon>Bacteroidota</taxon>
        <taxon>Sphingobacteriia</taxon>
        <taxon>Sphingobacteriales</taxon>
        <taxon>Sphingobacteriaceae</taxon>
        <taxon>Sphingobacterium</taxon>
    </lineage>
</organism>
<evidence type="ECO:0000313" key="1">
    <source>
        <dbReference type="EMBL" id="TCV11000.1"/>
    </source>
</evidence>
<dbReference type="Pfam" id="PF14094">
    <property type="entry name" value="DUF4272"/>
    <property type="match status" value="1"/>
</dbReference>
<reference evidence="1 2" key="1">
    <citation type="submission" date="2019-03" db="EMBL/GenBank/DDBJ databases">
        <title>Genomic Encyclopedia of Type Strains, Phase IV (KMG-IV): sequencing the most valuable type-strain genomes for metagenomic binning, comparative biology and taxonomic classification.</title>
        <authorList>
            <person name="Goeker M."/>
        </authorList>
    </citation>
    <scope>NUCLEOTIDE SEQUENCE [LARGE SCALE GENOMIC DNA]</scope>
    <source>
        <strain evidence="1 2">DSM 22362</strain>
    </source>
</reference>
<dbReference type="AlphaFoldDB" id="A0A4R3VX94"/>
<dbReference type="Proteomes" id="UP000295197">
    <property type="component" value="Unassembled WGS sequence"/>
</dbReference>
<name>A0A4R3VX94_9SPHI</name>
<keyword evidence="2" id="KW-1185">Reference proteome</keyword>